<evidence type="ECO:0008006" key="5">
    <source>
        <dbReference type="Google" id="ProtNLM"/>
    </source>
</evidence>
<evidence type="ECO:0000256" key="1">
    <source>
        <dbReference type="ARBA" id="ARBA00022679"/>
    </source>
</evidence>
<dbReference type="InterPro" id="IPR050179">
    <property type="entry name" value="Trans_hexapeptide_repeat"/>
</dbReference>
<evidence type="ECO:0000313" key="3">
    <source>
        <dbReference type="EMBL" id="AUW93953.1"/>
    </source>
</evidence>
<dbReference type="Proteomes" id="UP000325292">
    <property type="component" value="Chromosome"/>
</dbReference>
<dbReference type="InterPro" id="IPR011004">
    <property type="entry name" value="Trimer_LpxA-like_sf"/>
</dbReference>
<keyword evidence="2" id="KW-0677">Repeat</keyword>
<keyword evidence="1" id="KW-0808">Transferase</keyword>
<organism evidence="3 4">
    <name type="scientific">Sulfobacillus thermotolerans</name>
    <dbReference type="NCBI Taxonomy" id="338644"/>
    <lineage>
        <taxon>Bacteria</taxon>
        <taxon>Bacillati</taxon>
        <taxon>Bacillota</taxon>
        <taxon>Clostridia</taxon>
        <taxon>Eubacteriales</taxon>
        <taxon>Clostridiales Family XVII. Incertae Sedis</taxon>
        <taxon>Sulfobacillus</taxon>
    </lineage>
</organism>
<sequence length="223" mass="25284">MGRWSLTWERIRRTGLSHWRLLTMQVRWRQRNPHNLTLPVNVFPIDRVTVGHHTYGPLQIHTWGDPSEHLTIGHYVSIARGVQFVLGGNHDYHRLSTYPMETMVLHQRPFEALTKGPIEVADDVWLGMDAMILSGVSIGQGAVVAARSVVTHSIPPYAIVAGNPARILRYRFPDHVIATLLNIDYSQLDEATVRDYAALFTTAVTDDLISMLEHLPRKTLPSR</sequence>
<dbReference type="CDD" id="cd03349">
    <property type="entry name" value="LbH_XAT"/>
    <property type="match status" value="1"/>
</dbReference>
<keyword evidence="4" id="KW-1185">Reference proteome</keyword>
<dbReference type="InterPro" id="IPR001451">
    <property type="entry name" value="Hexapep"/>
</dbReference>
<dbReference type="SUPFAM" id="SSF51161">
    <property type="entry name" value="Trimeric LpxA-like enzymes"/>
    <property type="match status" value="1"/>
</dbReference>
<dbReference type="EMBL" id="CP019454">
    <property type="protein sequence ID" value="AUW93953.1"/>
    <property type="molecule type" value="Genomic_DNA"/>
</dbReference>
<dbReference type="InterPro" id="IPR018357">
    <property type="entry name" value="Hexapep_transf_CS"/>
</dbReference>
<name>A0ABN5H2V8_9FIRM</name>
<gene>
    <name evidence="3" type="ORF">BXT84_08330</name>
</gene>
<evidence type="ECO:0000256" key="2">
    <source>
        <dbReference type="ARBA" id="ARBA00022737"/>
    </source>
</evidence>
<protein>
    <recommendedName>
        <fullName evidence="5">Acetyltransferase</fullName>
    </recommendedName>
</protein>
<reference evidence="3 4" key="1">
    <citation type="journal article" date="2019" name="Sci. Rep.">
        <title>Sulfobacillus thermotolerans: new insights into resistance and metabolic capacities of acidophilic chemolithotrophs.</title>
        <authorList>
            <person name="Panyushkina A.E."/>
            <person name="Babenko V.V."/>
            <person name="Nikitina A.S."/>
            <person name="Selezneva O.V."/>
            <person name="Tsaplina I.A."/>
            <person name="Letarova M.A."/>
            <person name="Kostryukova E.S."/>
            <person name="Letarov A.V."/>
        </authorList>
    </citation>
    <scope>NUCLEOTIDE SEQUENCE [LARGE SCALE GENOMIC DNA]</scope>
    <source>
        <strain evidence="3 4">Kr1</strain>
    </source>
</reference>
<dbReference type="Pfam" id="PF00132">
    <property type="entry name" value="Hexapep"/>
    <property type="match status" value="1"/>
</dbReference>
<evidence type="ECO:0000313" key="4">
    <source>
        <dbReference type="Proteomes" id="UP000325292"/>
    </source>
</evidence>
<dbReference type="Gene3D" id="2.160.10.10">
    <property type="entry name" value="Hexapeptide repeat proteins"/>
    <property type="match status" value="1"/>
</dbReference>
<dbReference type="PROSITE" id="PS00101">
    <property type="entry name" value="HEXAPEP_TRANSFERASES"/>
    <property type="match status" value="1"/>
</dbReference>
<dbReference type="PANTHER" id="PTHR43300:SF11">
    <property type="entry name" value="ACETYLTRANSFERASE RV3034C-RELATED"/>
    <property type="match status" value="1"/>
</dbReference>
<accession>A0ABN5H2V8</accession>
<dbReference type="PANTHER" id="PTHR43300">
    <property type="entry name" value="ACETYLTRANSFERASE"/>
    <property type="match status" value="1"/>
</dbReference>
<proteinExistence type="predicted"/>